<reference evidence="2 3" key="1">
    <citation type="submission" date="2011-08" db="EMBL/GenBank/DDBJ databases">
        <title>The Genome Sequence of Plasmodium vivax Brazil I.</title>
        <authorList>
            <consortium name="The Broad Institute Genome Sequencing Platform"/>
            <consortium name="The Broad Institute Genome Sequencing Center for Infectious Disease"/>
            <person name="Neafsey D."/>
            <person name="Carlton J."/>
            <person name="Barnwell J."/>
            <person name="Collins W."/>
            <person name="Escalante A."/>
            <person name="Mullikin J."/>
            <person name="Saul A."/>
            <person name="Guigo R."/>
            <person name="Camara F."/>
            <person name="Young S.K."/>
            <person name="Zeng Q."/>
            <person name="Gargeya S."/>
            <person name="Fitzgerald M."/>
            <person name="Haas B."/>
            <person name="Abouelleil A."/>
            <person name="Alvarado L."/>
            <person name="Arachchi H.M."/>
            <person name="Berlin A."/>
            <person name="Brown A."/>
            <person name="Chapman S.B."/>
            <person name="Chen Z."/>
            <person name="Dunbar C."/>
            <person name="Freedman E."/>
            <person name="Gearin G."/>
            <person name="Gellesch M."/>
            <person name="Goldberg J."/>
            <person name="Griggs A."/>
            <person name="Gujja S."/>
            <person name="Heiman D."/>
            <person name="Howarth C."/>
            <person name="Larson L."/>
            <person name="Lui A."/>
            <person name="MacDonald P.J.P."/>
            <person name="Montmayeur A."/>
            <person name="Murphy C."/>
            <person name="Neiman D."/>
            <person name="Pearson M."/>
            <person name="Priest M."/>
            <person name="Roberts A."/>
            <person name="Saif S."/>
            <person name="Shea T."/>
            <person name="Shenoy N."/>
            <person name="Sisk P."/>
            <person name="Stolte C."/>
            <person name="Sykes S."/>
            <person name="Wortman J."/>
            <person name="Nusbaum C."/>
            <person name="Birren B."/>
        </authorList>
    </citation>
    <scope>NUCLEOTIDE SEQUENCE [LARGE SCALE GENOMIC DNA]</scope>
    <source>
        <strain evidence="2 3">Brazil I</strain>
    </source>
</reference>
<dbReference type="AlphaFoldDB" id="A0A0J9SMJ4"/>
<evidence type="ECO:0000313" key="3">
    <source>
        <dbReference type="Proteomes" id="UP000053327"/>
    </source>
</evidence>
<organism evidence="2 3">
    <name type="scientific">Plasmodium vivax (strain Brazil I)</name>
    <dbReference type="NCBI Taxonomy" id="1033975"/>
    <lineage>
        <taxon>Eukaryota</taxon>
        <taxon>Sar</taxon>
        <taxon>Alveolata</taxon>
        <taxon>Apicomplexa</taxon>
        <taxon>Aconoidasida</taxon>
        <taxon>Haemosporida</taxon>
        <taxon>Plasmodiidae</taxon>
        <taxon>Plasmodium</taxon>
        <taxon>Plasmodium (Plasmodium)</taxon>
    </lineage>
</organism>
<feature type="region of interest" description="Disordered" evidence="1">
    <location>
        <begin position="187"/>
        <end position="228"/>
    </location>
</feature>
<name>A0A0J9SMJ4_PLAV1</name>
<dbReference type="Proteomes" id="UP000053327">
    <property type="component" value="Unassembled WGS sequence"/>
</dbReference>
<sequence length="256" mass="29743">MKLVRNLGHYSEHYNFLTYTYNSCLNLNNWIYNSMKKHNIRENIINKCFKEYDDTVKGMRENPTCFYYDYDKTYEEPMNIIMLNMFSSKIDVFKNILEGKIDLVHCSCQKFIKDVVSIYKYMKNTYCSNDRVMLNSKTCQELTSFERSYQFLYNNAVVKAKIPLLKYEKDVNLLGCESDISLQGRLSIETHKTQKHDKRTPAEEPGETSPPPQFDENNDSSNPMSPTVSTALGTVAGASSILALLYKVNKEFHLNV</sequence>
<evidence type="ECO:0000313" key="2">
    <source>
        <dbReference type="EMBL" id="KMZ83232.1"/>
    </source>
</evidence>
<dbReference type="EMBL" id="KQ234946">
    <property type="protein sequence ID" value="KMZ83232.1"/>
    <property type="molecule type" value="Genomic_DNA"/>
</dbReference>
<proteinExistence type="predicted"/>
<feature type="compositionally biased region" description="Polar residues" evidence="1">
    <location>
        <begin position="219"/>
        <end position="228"/>
    </location>
</feature>
<gene>
    <name evidence="2" type="ORF">PVBG_05202</name>
</gene>
<evidence type="ECO:0000256" key="1">
    <source>
        <dbReference type="SAM" id="MobiDB-lite"/>
    </source>
</evidence>
<accession>A0A0J9SMJ4</accession>
<protein>
    <submittedName>
        <fullName evidence="2">Uncharacterized protein</fullName>
    </submittedName>
</protein>